<keyword evidence="4" id="KW-0444">Lipid biosynthesis</keyword>
<gene>
    <name evidence="21" type="ORF">ENR15_17185</name>
</gene>
<proteinExistence type="inferred from homology"/>
<dbReference type="GO" id="GO:0008654">
    <property type="term" value="P:phospholipid biosynthetic process"/>
    <property type="evidence" value="ECO:0007669"/>
    <property type="project" value="UniProtKB-KW"/>
</dbReference>
<feature type="binding site" evidence="17">
    <location>
        <position position="103"/>
    </location>
    <ligand>
        <name>ATP</name>
        <dbReference type="ChEBI" id="CHEBI:30616"/>
    </ligand>
</feature>
<dbReference type="PROSITE" id="PS01069">
    <property type="entry name" value="DAGK_PROKAR"/>
    <property type="match status" value="1"/>
</dbReference>
<evidence type="ECO:0000256" key="17">
    <source>
        <dbReference type="PIRSR" id="PIRSR600829-3"/>
    </source>
</evidence>
<feature type="active site" description="Proton acceptor" evidence="15">
    <location>
        <position position="96"/>
    </location>
</feature>
<evidence type="ECO:0000256" key="1">
    <source>
        <dbReference type="ARBA" id="ARBA00004651"/>
    </source>
</evidence>
<evidence type="ECO:0000256" key="5">
    <source>
        <dbReference type="ARBA" id="ARBA00022679"/>
    </source>
</evidence>
<evidence type="ECO:0000313" key="21">
    <source>
        <dbReference type="EMBL" id="HGG02321.1"/>
    </source>
</evidence>
<evidence type="ECO:0000256" key="2">
    <source>
        <dbReference type="ARBA" id="ARBA00005967"/>
    </source>
</evidence>
<dbReference type="InterPro" id="IPR036945">
    <property type="entry name" value="DAGK_sf"/>
</dbReference>
<evidence type="ECO:0000256" key="13">
    <source>
        <dbReference type="ARBA" id="ARBA00023209"/>
    </source>
</evidence>
<feature type="binding site" evidence="18">
    <location>
        <position position="103"/>
    </location>
    <ligand>
        <name>a divalent metal cation</name>
        <dbReference type="ChEBI" id="CHEBI:60240"/>
    </ligand>
</feature>
<protein>
    <submittedName>
        <fullName evidence="21">Diacylglycerol kinase family protein</fullName>
    </submittedName>
</protein>
<evidence type="ECO:0000256" key="14">
    <source>
        <dbReference type="ARBA" id="ARBA00023264"/>
    </source>
</evidence>
<evidence type="ECO:0000256" key="20">
    <source>
        <dbReference type="SAM" id="Phobius"/>
    </source>
</evidence>
<dbReference type="GO" id="GO:0016301">
    <property type="term" value="F:kinase activity"/>
    <property type="evidence" value="ECO:0007669"/>
    <property type="project" value="UniProtKB-KW"/>
</dbReference>
<dbReference type="InterPro" id="IPR000829">
    <property type="entry name" value="DAGK"/>
</dbReference>
<keyword evidence="14" id="KW-1208">Phospholipid metabolism</keyword>
<accession>A0A7C3ZNS5</accession>
<dbReference type="PANTHER" id="PTHR34299:SF1">
    <property type="entry name" value="DIACYLGLYCEROL KINASE"/>
    <property type="match status" value="1"/>
</dbReference>
<comment type="caution">
    <text evidence="21">The sequence shown here is derived from an EMBL/GenBank/DDBJ whole genome shotgun (WGS) entry which is preliminary data.</text>
</comment>
<comment type="subcellular location">
    <subcellularLocation>
        <location evidence="1">Cell membrane</location>
        <topology evidence="1">Multi-pass membrane protein</topology>
    </subcellularLocation>
</comment>
<keyword evidence="9 17" id="KW-0067">ATP-binding</keyword>
<feature type="binding site" evidence="16">
    <location>
        <position position="27"/>
    </location>
    <ligand>
        <name>substrate</name>
    </ligand>
</feature>
<dbReference type="InterPro" id="IPR033717">
    <property type="entry name" value="UDPK"/>
</dbReference>
<keyword evidence="3" id="KW-1003">Cell membrane</keyword>
<dbReference type="GO" id="GO:0005886">
    <property type="term" value="C:plasma membrane"/>
    <property type="evidence" value="ECO:0007669"/>
    <property type="project" value="UniProtKB-SubCell"/>
</dbReference>
<keyword evidence="18" id="KW-0479">Metal-binding</keyword>
<dbReference type="PANTHER" id="PTHR34299">
    <property type="entry name" value="DIACYLGLYCEROL KINASE"/>
    <property type="match status" value="1"/>
</dbReference>
<keyword evidence="11" id="KW-0443">Lipid metabolism</keyword>
<evidence type="ECO:0000256" key="9">
    <source>
        <dbReference type="ARBA" id="ARBA00022840"/>
    </source>
</evidence>
<feature type="transmembrane region" description="Helical" evidence="20">
    <location>
        <begin position="126"/>
        <end position="152"/>
    </location>
</feature>
<keyword evidence="7 17" id="KW-0547">Nucleotide-binding</keyword>
<dbReference type="Gene3D" id="1.10.287.3610">
    <property type="match status" value="1"/>
</dbReference>
<dbReference type="Pfam" id="PF01219">
    <property type="entry name" value="DAGK_prokar"/>
    <property type="match status" value="1"/>
</dbReference>
<evidence type="ECO:0000256" key="18">
    <source>
        <dbReference type="PIRSR" id="PIRSR600829-4"/>
    </source>
</evidence>
<feature type="binding site" evidence="17">
    <location>
        <position position="43"/>
    </location>
    <ligand>
        <name>ATP</name>
        <dbReference type="ChEBI" id="CHEBI:30616"/>
    </ligand>
</feature>
<evidence type="ECO:0000256" key="12">
    <source>
        <dbReference type="ARBA" id="ARBA00023136"/>
    </source>
</evidence>
<evidence type="ECO:0000256" key="4">
    <source>
        <dbReference type="ARBA" id="ARBA00022516"/>
    </source>
</evidence>
<organism evidence="21">
    <name type="scientific">Planktothricoides sp. SpSt-374</name>
    <dbReference type="NCBI Taxonomy" id="2282167"/>
    <lineage>
        <taxon>Bacteria</taxon>
        <taxon>Bacillati</taxon>
        <taxon>Cyanobacteriota</taxon>
        <taxon>Cyanophyceae</taxon>
        <taxon>Oscillatoriophycideae</taxon>
        <taxon>Oscillatoriales</taxon>
        <taxon>Oscillatoriaceae</taxon>
        <taxon>Planktothricoides</taxon>
    </lineage>
</organism>
<evidence type="ECO:0000256" key="11">
    <source>
        <dbReference type="ARBA" id="ARBA00023098"/>
    </source>
</evidence>
<keyword evidence="8 21" id="KW-0418">Kinase</keyword>
<evidence type="ECO:0000256" key="10">
    <source>
        <dbReference type="ARBA" id="ARBA00022989"/>
    </source>
</evidence>
<feature type="region of interest" description="Disordered" evidence="19">
    <location>
        <begin position="1"/>
        <end position="25"/>
    </location>
</feature>
<dbReference type="GO" id="GO:0046872">
    <property type="term" value="F:metal ion binding"/>
    <property type="evidence" value="ECO:0007669"/>
    <property type="project" value="UniProtKB-KW"/>
</dbReference>
<evidence type="ECO:0000256" key="3">
    <source>
        <dbReference type="ARBA" id="ARBA00022475"/>
    </source>
</evidence>
<feature type="binding site" evidence="17">
    <location>
        <position position="27"/>
    </location>
    <ligand>
        <name>ATP</name>
        <dbReference type="ChEBI" id="CHEBI:30616"/>
    </ligand>
</feature>
<dbReference type="EMBL" id="DSPX01000176">
    <property type="protein sequence ID" value="HGG02321.1"/>
    <property type="molecule type" value="Genomic_DNA"/>
</dbReference>
<sequence>MSPDVSTTPKRTDRSGKLSPQPNKMKREASWQIATNLFISFKYAWAGISYAFQTQRNFRIHVIIGSTAIGLGVFLHLTAVEMAVIGLTIAAVMATELLNTAIESLVDMSMPQTYHELAKIAKDCAAGAVLVASVAAILVAGCLLLPPLAVLIQSKL</sequence>
<evidence type="ECO:0000256" key="19">
    <source>
        <dbReference type="SAM" id="MobiDB-lite"/>
    </source>
</evidence>
<keyword evidence="6 20" id="KW-0812">Transmembrane</keyword>
<keyword evidence="10 20" id="KW-1133">Transmembrane helix</keyword>
<feature type="transmembrane region" description="Helical" evidence="20">
    <location>
        <begin position="33"/>
        <end position="52"/>
    </location>
</feature>
<feature type="binding site" evidence="17">
    <location>
        <begin position="122"/>
        <end position="123"/>
    </location>
    <ligand>
        <name>ATP</name>
        <dbReference type="ChEBI" id="CHEBI:30616"/>
    </ligand>
</feature>
<evidence type="ECO:0000256" key="8">
    <source>
        <dbReference type="ARBA" id="ARBA00022777"/>
    </source>
</evidence>
<keyword evidence="5" id="KW-0808">Transferase</keyword>
<reference evidence="21" key="1">
    <citation type="journal article" date="2020" name="mSystems">
        <title>Genome- and Community-Level Interaction Insights into Carbon Utilization and Element Cycling Functions of Hydrothermarchaeota in Hydrothermal Sediment.</title>
        <authorList>
            <person name="Zhou Z."/>
            <person name="Liu Y."/>
            <person name="Xu W."/>
            <person name="Pan J."/>
            <person name="Luo Z.H."/>
            <person name="Li M."/>
        </authorList>
    </citation>
    <scope>NUCLEOTIDE SEQUENCE [LARGE SCALE GENOMIC DNA]</scope>
    <source>
        <strain evidence="21">SpSt-374</strain>
    </source>
</reference>
<name>A0A7C3ZNS5_9CYAN</name>
<dbReference type="AlphaFoldDB" id="A0A7C3ZNS5"/>
<evidence type="ECO:0000256" key="6">
    <source>
        <dbReference type="ARBA" id="ARBA00022692"/>
    </source>
</evidence>
<feature type="binding site" evidence="16">
    <location>
        <position position="96"/>
    </location>
    <ligand>
        <name>substrate</name>
    </ligand>
</feature>
<keyword evidence="18" id="KW-0460">Magnesium</keyword>
<comment type="cofactor">
    <cofactor evidence="18">
        <name>Mg(2+)</name>
        <dbReference type="ChEBI" id="CHEBI:18420"/>
    </cofactor>
    <text evidence="18">Mn(2+), Zn(2+), Cd(2+) and Co(2+) support activity to lesser extents.</text>
</comment>
<evidence type="ECO:0000256" key="16">
    <source>
        <dbReference type="PIRSR" id="PIRSR600829-2"/>
    </source>
</evidence>
<evidence type="ECO:0000256" key="15">
    <source>
        <dbReference type="PIRSR" id="PIRSR600829-1"/>
    </source>
</evidence>
<dbReference type="GO" id="GO:0005524">
    <property type="term" value="F:ATP binding"/>
    <property type="evidence" value="ECO:0007669"/>
    <property type="project" value="UniProtKB-KW"/>
</dbReference>
<keyword evidence="12 20" id="KW-0472">Membrane</keyword>
<keyword evidence="13" id="KW-0594">Phospholipid biosynthesis</keyword>
<evidence type="ECO:0000256" key="7">
    <source>
        <dbReference type="ARBA" id="ARBA00022741"/>
    </source>
</evidence>
<dbReference type="CDD" id="cd14265">
    <property type="entry name" value="UDPK_IM_like"/>
    <property type="match status" value="1"/>
</dbReference>
<feature type="transmembrane region" description="Helical" evidence="20">
    <location>
        <begin position="84"/>
        <end position="106"/>
    </location>
</feature>
<feature type="transmembrane region" description="Helical" evidence="20">
    <location>
        <begin position="58"/>
        <end position="77"/>
    </location>
</feature>
<comment type="similarity">
    <text evidence="2">Belongs to the bacterial diacylglycerol kinase family.</text>
</comment>